<dbReference type="Pfam" id="PF07477">
    <property type="entry name" value="Glyco_hydro_67C"/>
    <property type="match status" value="1"/>
</dbReference>
<evidence type="ECO:0000256" key="1">
    <source>
        <dbReference type="ARBA" id="ARBA00008833"/>
    </source>
</evidence>
<dbReference type="EMBL" id="QGKS01000223">
    <property type="protein sequence ID" value="PWR14634.1"/>
    <property type="molecule type" value="Genomic_DNA"/>
</dbReference>
<evidence type="ECO:0000313" key="11">
    <source>
        <dbReference type="EMBL" id="PWR14634.1"/>
    </source>
</evidence>
<dbReference type="GO" id="GO:0046559">
    <property type="term" value="F:alpha-glucuronidase activity"/>
    <property type="evidence" value="ECO:0007669"/>
    <property type="project" value="InterPro"/>
</dbReference>
<dbReference type="Gene3D" id="2.60.120.430">
    <property type="entry name" value="Galactose-binding lectin"/>
    <property type="match status" value="2"/>
</dbReference>
<dbReference type="GO" id="GO:0033939">
    <property type="term" value="F:xylan alpha-1,2-glucuronosidase activity"/>
    <property type="evidence" value="ECO:0007669"/>
    <property type="project" value="UniProtKB-EC"/>
</dbReference>
<evidence type="ECO:0000256" key="4">
    <source>
        <dbReference type="ARBA" id="ARBA00023277"/>
    </source>
</evidence>
<evidence type="ECO:0000256" key="6">
    <source>
        <dbReference type="ARBA" id="ARBA00023326"/>
    </source>
</evidence>
<evidence type="ECO:0000256" key="5">
    <source>
        <dbReference type="ARBA" id="ARBA00023295"/>
    </source>
</evidence>
<comment type="catalytic activity">
    <reaction evidence="7">
        <text>Hydrolysis of (1-&gt;2)-alpha-D-(4-O-methyl)glucuronosyl links in the main chain of hardwood xylans.</text>
        <dbReference type="EC" id="3.2.1.131"/>
    </reaction>
</comment>
<protein>
    <recommendedName>
        <fullName evidence="7">Xylan alpha-1,2-glucuronidase</fullName>
        <ecNumber evidence="7">3.2.1.131</ecNumber>
    </recommendedName>
</protein>
<dbReference type="AlphaFoldDB" id="A0A317DJV5"/>
<dbReference type="RefSeq" id="WP_109802233.1">
    <property type="nucleotide sequence ID" value="NZ_QGKS01000223.1"/>
</dbReference>
<comment type="similarity">
    <text evidence="1 7">Belongs to the glycosyl hydrolase 67 family.</text>
</comment>
<dbReference type="InterPro" id="IPR037054">
    <property type="entry name" value="A-glucoronidase_C_sf"/>
</dbReference>
<evidence type="ECO:0000256" key="7">
    <source>
        <dbReference type="RuleBase" id="RU361198"/>
    </source>
</evidence>
<dbReference type="PANTHER" id="PTHR39207:SF1">
    <property type="entry name" value="ALPHA-GLUCURONIDASE A"/>
    <property type="match status" value="1"/>
</dbReference>
<feature type="domain" description="Glycosyl hydrolase family 67 C-terminal" evidence="9">
    <location>
        <begin position="496"/>
        <end position="713"/>
    </location>
</feature>
<dbReference type="GO" id="GO:0005576">
    <property type="term" value="C:extracellular region"/>
    <property type="evidence" value="ECO:0007669"/>
    <property type="project" value="InterPro"/>
</dbReference>
<dbReference type="SUPFAM" id="SSF51445">
    <property type="entry name" value="(Trans)glycosidases"/>
    <property type="match status" value="1"/>
</dbReference>
<dbReference type="InterPro" id="IPR005154">
    <property type="entry name" value="Glyco_hydro_67_aGlcAse_N"/>
</dbReference>
<sequence length="1229" mass="134150">MPGISRRALLKAGGGGVLSAYLLAAEAQTRPAYASPVEDQLPLEDGYRLWLRYQPVAHRERRLEYERAFTQIVRQGETPVLRAAESELVRGLAGLLARSVPATSAPTRPGTVVLGTPESSPLIRSAIPADELAELGPEGYVLRRIGLGGEDVTVVASAGERGVLYGAFHLLRLLQTEQPIGRLDVRDRPASPLRLINHWDNLNRSVERGYAGRSIFNWDGLPTLDPRYTDYARALASVGINGTVVNNVNADARFLASNRLPGLAALAGLLREWGITFYLSANYASPIIFTADDADPIRTADPADARVQAWWRAKVAEIYDAIPDFGGFLVKANSEGQPGPLDYGRTHAEGANMLAGLVAPHRGIIIWRSFVHEGFGDWAEYQHRVFAPLDGDFADNVAVQTKNGPIDFQVREPVNPLFGALPKTNQMIELQITQEYTGHATHLCYLVPQWKEVLDFDTRMQGPGSTVARIVDGSAYGQTNVGFAGVVNFGDDRDWTGYQLGAANTHGYARLAWNPRLDAKEIAREWVRMTFGTYPPLVAALTDMLLGSWRTYEEYTSPLGIGYLTYPLGAHFDPDPRSTLNLSHYTDATGTGFDRTTATGTGYTALYHKHWADTYESLASVPDELLLFMHKVPYTHKLQSGRTVIQHIYDSHFDGLRRALRQRDTWLRIAPYVDPQRHADVRKTFDDQMAHARLWRDTVVSFFFSYSRILDERRGWLQADLSGASAVLFGGWPNRLPVEIGNATGQHLTVRSTVVVPGDDWKASSGERVVPSTDFATLKLPVQPPLTPDLLTLDLAVEPTALETLGNTGKLFVVTPAARRCLLALDAGSSSSPLVRDYQRLTPATAWDPKRGFGWVGGAPQDRDRGGAWDALRRDFCGDYPARTLRIAIPAGRHDVAVLVGDGGPDSYPTFIAADGQRVAESRQLPGGSFAWVRFPLDGGASGRTVDLTFDSVPDQFWHLCALVIVDPASVLPPAVLTDVEAELAWLGGRPAEVAVSVANTGNEPVPVTIEIDVPDGWATEPLSCVLPAGTEETVRVTVTPPLVPTIATIRVRVTSEAEVGDGERSLSVVAVPPGDAVPLALDAGSSASPVLATYQRLAPDDAWDPARGYGWVGRTPDFRDRNLLDDLRRDLTLGRDAPYVLRVAVPPGVHQVHVLTGDAFAPSGTTTIRENSQDLGSSGAEIIPQGQFRWFTFRLDGGADGRTADLELIGSQRDGYWRLVALVLQRAE</sequence>
<dbReference type="PROSITE" id="PS51318">
    <property type="entry name" value="TAT"/>
    <property type="match status" value="1"/>
</dbReference>
<evidence type="ECO:0000256" key="3">
    <source>
        <dbReference type="ARBA" id="ARBA00022801"/>
    </source>
</evidence>
<dbReference type="Pfam" id="PF07488">
    <property type="entry name" value="Glyco_hydro_67M"/>
    <property type="match status" value="1"/>
</dbReference>
<proteinExistence type="inferred from homology"/>
<dbReference type="InterPro" id="IPR029018">
    <property type="entry name" value="Hex-like_dom2"/>
</dbReference>
<dbReference type="GO" id="GO:0045493">
    <property type="term" value="P:xylan catabolic process"/>
    <property type="evidence" value="ECO:0007669"/>
    <property type="project" value="UniProtKB-KW"/>
</dbReference>
<dbReference type="Gene3D" id="3.90.1330.10">
    <property type="entry name" value="Alpha-glucuronidase, C-terminal domain"/>
    <property type="match status" value="1"/>
</dbReference>
<evidence type="ECO:0000259" key="9">
    <source>
        <dbReference type="Pfam" id="PF07477"/>
    </source>
</evidence>
<dbReference type="PANTHER" id="PTHR39207">
    <property type="entry name" value="ALPHA-GLUCURONIDASE A"/>
    <property type="match status" value="1"/>
</dbReference>
<evidence type="ECO:0000256" key="2">
    <source>
        <dbReference type="ARBA" id="ARBA00022651"/>
    </source>
</evidence>
<comment type="subunit">
    <text evidence="7">Homodimer.</text>
</comment>
<keyword evidence="5 7" id="KW-0326">Glycosidase</keyword>
<dbReference type="InterPro" id="IPR011100">
    <property type="entry name" value="Glyco_hydro_67_cat"/>
</dbReference>
<keyword evidence="6 7" id="KW-0624">Polysaccharide degradation</keyword>
<dbReference type="InterPro" id="IPR006311">
    <property type="entry name" value="TAT_signal"/>
</dbReference>
<keyword evidence="3 7" id="KW-0378">Hydrolase</keyword>
<evidence type="ECO:0000313" key="12">
    <source>
        <dbReference type="Proteomes" id="UP000246050"/>
    </source>
</evidence>
<keyword evidence="2 7" id="KW-0858">Xylan degradation</keyword>
<dbReference type="Pfam" id="PF03648">
    <property type="entry name" value="Glyco_hydro_67N"/>
    <property type="match status" value="1"/>
</dbReference>
<feature type="domain" description="Glycosyl hydrolase family 67 catalytic" evidence="10">
    <location>
        <begin position="174"/>
        <end position="495"/>
    </location>
</feature>
<dbReference type="Proteomes" id="UP000246050">
    <property type="component" value="Unassembled WGS sequence"/>
</dbReference>
<dbReference type="Gene3D" id="3.30.379.10">
    <property type="entry name" value="Chitobiase/beta-hexosaminidase domain 2-like"/>
    <property type="match status" value="1"/>
</dbReference>
<dbReference type="Gene3D" id="3.20.20.80">
    <property type="entry name" value="Glycosidases"/>
    <property type="match status" value="1"/>
</dbReference>
<gene>
    <name evidence="11" type="ORF">DKT69_15335</name>
</gene>
<evidence type="ECO:0000259" key="10">
    <source>
        <dbReference type="Pfam" id="PF07488"/>
    </source>
</evidence>
<name>A0A317DJV5_9ACTN</name>
<dbReference type="InterPro" id="IPR008979">
    <property type="entry name" value="Galactose-bd-like_sf"/>
</dbReference>
<dbReference type="SUPFAM" id="SSF55545">
    <property type="entry name" value="beta-N-acetylhexosaminidase-like domain"/>
    <property type="match status" value="1"/>
</dbReference>
<feature type="domain" description="Alpha glucuronidase N-terminal" evidence="8">
    <location>
        <begin position="49"/>
        <end position="170"/>
    </location>
</feature>
<accession>A0A317DJV5</accession>
<comment type="caution">
    <text evidence="11">The sequence shown here is derived from an EMBL/GenBank/DDBJ whole genome shotgun (WGS) entry which is preliminary data.</text>
</comment>
<dbReference type="EC" id="3.2.1.131" evidence="7"/>
<organism evidence="11 12">
    <name type="scientific">Micromonospora sicca</name>
    <dbReference type="NCBI Taxonomy" id="2202420"/>
    <lineage>
        <taxon>Bacteria</taxon>
        <taxon>Bacillati</taxon>
        <taxon>Actinomycetota</taxon>
        <taxon>Actinomycetes</taxon>
        <taxon>Micromonosporales</taxon>
        <taxon>Micromonosporaceae</taxon>
        <taxon>Micromonospora</taxon>
    </lineage>
</organism>
<dbReference type="InterPro" id="IPR011099">
    <property type="entry name" value="Glyco_hydro_67_C"/>
</dbReference>
<dbReference type="SUPFAM" id="SSF49785">
    <property type="entry name" value="Galactose-binding domain-like"/>
    <property type="match status" value="2"/>
</dbReference>
<reference evidence="11 12" key="1">
    <citation type="submission" date="2018-05" db="EMBL/GenBank/DDBJ databases">
        <title>Micromonosporas from Atacama Desert.</title>
        <authorList>
            <person name="Carro L."/>
            <person name="Golinska P."/>
            <person name="Klenk H.-P."/>
            <person name="Goodfellow M."/>
        </authorList>
    </citation>
    <scope>NUCLEOTIDE SEQUENCE [LARGE SCALE GENOMIC DNA]</scope>
    <source>
        <strain evidence="11 12">4G51</strain>
    </source>
</reference>
<evidence type="ECO:0000259" key="8">
    <source>
        <dbReference type="Pfam" id="PF03648"/>
    </source>
</evidence>
<keyword evidence="4 7" id="KW-0119">Carbohydrate metabolism</keyword>
<dbReference type="InterPro" id="IPR017853">
    <property type="entry name" value="GH"/>
</dbReference>